<evidence type="ECO:0000313" key="1">
    <source>
        <dbReference type="EMBL" id="KAL1563997.1"/>
    </source>
</evidence>
<reference evidence="1 2" key="1">
    <citation type="submission" date="2024-06" db="EMBL/GenBank/DDBJ databases">
        <title>A chromosome level genome sequence of Diviner's sage (Salvia divinorum).</title>
        <authorList>
            <person name="Ford S.A."/>
            <person name="Ro D.-K."/>
            <person name="Ness R.W."/>
            <person name="Phillips M.A."/>
        </authorList>
    </citation>
    <scope>NUCLEOTIDE SEQUENCE [LARGE SCALE GENOMIC DNA]</scope>
    <source>
        <strain evidence="1">SAF-2024a</strain>
        <tissue evidence="1">Leaf</tissue>
    </source>
</reference>
<sequence length="82" mass="9732">MEVAMQEVESFEEMVNRMLWGSRRRIEGEFEVFLENIEVNECGPLAENCAEQIRRDRMGKRNILPEPDVDLVSTWNEGYRRP</sequence>
<name>A0ABD1I6D3_SALDI</name>
<protein>
    <submittedName>
        <fullName evidence="1">Late blight resistance protein R1B-13 isoform X2</fullName>
    </submittedName>
</protein>
<gene>
    <name evidence="1" type="ORF">AAHA92_06409</name>
</gene>
<proteinExistence type="predicted"/>
<dbReference type="EMBL" id="JBEAFC010000003">
    <property type="protein sequence ID" value="KAL1563997.1"/>
    <property type="molecule type" value="Genomic_DNA"/>
</dbReference>
<evidence type="ECO:0000313" key="2">
    <source>
        <dbReference type="Proteomes" id="UP001567538"/>
    </source>
</evidence>
<dbReference type="Proteomes" id="UP001567538">
    <property type="component" value="Unassembled WGS sequence"/>
</dbReference>
<dbReference type="AlphaFoldDB" id="A0ABD1I6D3"/>
<comment type="caution">
    <text evidence="1">The sequence shown here is derived from an EMBL/GenBank/DDBJ whole genome shotgun (WGS) entry which is preliminary data.</text>
</comment>
<organism evidence="1 2">
    <name type="scientific">Salvia divinorum</name>
    <name type="common">Maria pastora</name>
    <name type="synonym">Diviner's sage</name>
    <dbReference type="NCBI Taxonomy" id="28513"/>
    <lineage>
        <taxon>Eukaryota</taxon>
        <taxon>Viridiplantae</taxon>
        <taxon>Streptophyta</taxon>
        <taxon>Embryophyta</taxon>
        <taxon>Tracheophyta</taxon>
        <taxon>Spermatophyta</taxon>
        <taxon>Magnoliopsida</taxon>
        <taxon>eudicotyledons</taxon>
        <taxon>Gunneridae</taxon>
        <taxon>Pentapetalae</taxon>
        <taxon>asterids</taxon>
        <taxon>lamiids</taxon>
        <taxon>Lamiales</taxon>
        <taxon>Lamiaceae</taxon>
        <taxon>Nepetoideae</taxon>
        <taxon>Mentheae</taxon>
        <taxon>Salviinae</taxon>
        <taxon>Salvia</taxon>
        <taxon>Salvia subgen. Calosphace</taxon>
    </lineage>
</organism>
<accession>A0ABD1I6D3</accession>
<keyword evidence="2" id="KW-1185">Reference proteome</keyword>